<accession>E3MWX7</accession>
<feature type="compositionally biased region" description="Basic and acidic residues" evidence="1">
    <location>
        <begin position="162"/>
        <end position="171"/>
    </location>
</feature>
<feature type="compositionally biased region" description="Basic residues" evidence="1">
    <location>
        <begin position="150"/>
        <end position="161"/>
    </location>
</feature>
<feature type="region of interest" description="Disordered" evidence="1">
    <location>
        <begin position="464"/>
        <end position="520"/>
    </location>
</feature>
<dbReference type="AlphaFoldDB" id="E3MWX7"/>
<organism evidence="3">
    <name type="scientific">Caenorhabditis remanei</name>
    <name type="common">Caenorhabditis vulgaris</name>
    <dbReference type="NCBI Taxonomy" id="31234"/>
    <lineage>
        <taxon>Eukaryota</taxon>
        <taxon>Metazoa</taxon>
        <taxon>Ecdysozoa</taxon>
        <taxon>Nematoda</taxon>
        <taxon>Chromadorea</taxon>
        <taxon>Rhabditida</taxon>
        <taxon>Rhabditina</taxon>
        <taxon>Rhabditomorpha</taxon>
        <taxon>Rhabditoidea</taxon>
        <taxon>Rhabditidae</taxon>
        <taxon>Peloderinae</taxon>
        <taxon>Caenorhabditis</taxon>
    </lineage>
</organism>
<feature type="compositionally biased region" description="Acidic residues" evidence="1">
    <location>
        <begin position="117"/>
        <end position="131"/>
    </location>
</feature>
<reference evidence="2" key="1">
    <citation type="submission" date="2007-07" db="EMBL/GenBank/DDBJ databases">
        <title>PCAP assembly of the Caenorhabditis remanei genome.</title>
        <authorList>
            <consortium name="The Caenorhabditis remanei Sequencing Consortium"/>
            <person name="Wilson R.K."/>
        </authorList>
    </citation>
    <scope>NUCLEOTIDE SEQUENCE [LARGE SCALE GENOMIC DNA]</scope>
    <source>
        <strain evidence="2">PB4641</strain>
    </source>
</reference>
<sequence length="688" mass="75617">MGNVSENGSSSQKIDIEMPESSSSSPADQSSVSVEWFDASESTPPKTGGLLSVKVVNGGVEAFWNGAKLECVKETISSPIPPISTQLSTPDVLSDIPLDILGSGANSPPTALPNDAVAEEDVEEEEEEEADTTSSIPANNFSTDAADMKRQKKKERKKARQLNREQQMKRQRLQRTEALKNLETKLEKEKRQLAEYAAAVAKPTITQQQNEKEQYTIEVCHQTDGSISICGGGGGSKDAPMRIHVPHDIRGMIELKVDPNMQMSEMVQVESLETFEVLVCGERRKVTPFIPRKKQNSGGTDATAESSTSSSNTSVFDIPEHPPVVVPFRDAPIVGSASNQAPAHAPPPPHQAPPQYVTMPMTFQSQPNHPVLVSGPIYAPPPRYLPAPFGQPPPPPQYSMGILPVAMQRIPMQRMPVMMNQRPIFVAPPPQGAPQRVQMAIHVGPTPQRPIHHIQSFQQAPPVQQPLVRPPRTPLAITAPPLEEKKEAKKKKKTKKVATESFPEEIPKEDVPTAPEVSPEVSEQAETVIIEETIILEQAPPPQPVRRTSSTELNGELITSNVSAILDETDDEIPTSSAPTTLRPLSPTSEAQQAAINRVLGFSKPSEDTTFDIWAGWINEMPPAPIQKTSTSSDMERSFKKILEEDEKKSQKELIVEGLEKKWREEQEETENKPNLVSICKKIESYFM</sequence>
<name>E3MWX7_CAERE</name>
<protein>
    <submittedName>
        <fullName evidence="2">Uncharacterized protein</fullName>
    </submittedName>
</protein>
<feature type="compositionally biased region" description="Polar residues" evidence="1">
    <location>
        <begin position="132"/>
        <end position="143"/>
    </location>
</feature>
<evidence type="ECO:0000313" key="2">
    <source>
        <dbReference type="EMBL" id="EFP11381.1"/>
    </source>
</evidence>
<dbReference type="EMBL" id="DS268489">
    <property type="protein sequence ID" value="EFP11381.1"/>
    <property type="molecule type" value="Genomic_DNA"/>
</dbReference>
<feature type="compositionally biased region" description="Low complexity" evidence="1">
    <location>
        <begin position="297"/>
        <end position="314"/>
    </location>
</feature>
<dbReference type="STRING" id="31234.E3MWX7"/>
<evidence type="ECO:0000313" key="3">
    <source>
        <dbReference type="Proteomes" id="UP000008281"/>
    </source>
</evidence>
<gene>
    <name evidence="2" type="ORF">CRE_09669</name>
</gene>
<feature type="compositionally biased region" description="Polar residues" evidence="1">
    <location>
        <begin position="1"/>
        <end position="13"/>
    </location>
</feature>
<dbReference type="HOGENOM" id="CLU_400232_0_0_1"/>
<keyword evidence="3" id="KW-1185">Reference proteome</keyword>
<proteinExistence type="predicted"/>
<feature type="region of interest" description="Disordered" evidence="1">
    <location>
        <begin position="1"/>
        <end position="50"/>
    </location>
</feature>
<dbReference type="InParanoid" id="E3MWX7"/>
<feature type="region of interest" description="Disordered" evidence="1">
    <location>
        <begin position="104"/>
        <end position="171"/>
    </location>
</feature>
<evidence type="ECO:0000256" key="1">
    <source>
        <dbReference type="SAM" id="MobiDB-lite"/>
    </source>
</evidence>
<feature type="compositionally biased region" description="Low complexity" evidence="1">
    <location>
        <begin position="21"/>
        <end position="33"/>
    </location>
</feature>
<dbReference type="Proteomes" id="UP000008281">
    <property type="component" value="Unassembled WGS sequence"/>
</dbReference>
<dbReference type="eggNOG" id="ENOG502QUX8">
    <property type="taxonomic scope" value="Eukaryota"/>
</dbReference>
<feature type="region of interest" description="Disordered" evidence="1">
    <location>
        <begin position="290"/>
        <end position="321"/>
    </location>
</feature>